<dbReference type="GO" id="GO:0005739">
    <property type="term" value="C:mitochondrion"/>
    <property type="evidence" value="ECO:0007669"/>
    <property type="project" value="UniProtKB-SubCell"/>
</dbReference>
<keyword evidence="3" id="KW-0809">Transit peptide</keyword>
<organism evidence="7 8">
    <name type="scientific">Trichomalopsis sarcophagae</name>
    <dbReference type="NCBI Taxonomy" id="543379"/>
    <lineage>
        <taxon>Eukaryota</taxon>
        <taxon>Metazoa</taxon>
        <taxon>Ecdysozoa</taxon>
        <taxon>Arthropoda</taxon>
        <taxon>Hexapoda</taxon>
        <taxon>Insecta</taxon>
        <taxon>Pterygota</taxon>
        <taxon>Neoptera</taxon>
        <taxon>Endopterygota</taxon>
        <taxon>Hymenoptera</taxon>
        <taxon>Apocrita</taxon>
        <taxon>Proctotrupomorpha</taxon>
        <taxon>Chalcidoidea</taxon>
        <taxon>Pteromalidae</taxon>
        <taxon>Pteromalinae</taxon>
        <taxon>Trichomalopsis</taxon>
    </lineage>
</organism>
<evidence type="ECO:0000256" key="2">
    <source>
        <dbReference type="ARBA" id="ARBA00010761"/>
    </source>
</evidence>
<dbReference type="PANTHER" id="PTHR21244">
    <property type="entry name" value="MITOCHONDRIAL 28S RIBOSOMAL PROTEIN S24"/>
    <property type="match status" value="1"/>
</dbReference>
<comment type="caution">
    <text evidence="7">The sequence shown here is derived from an EMBL/GenBank/DDBJ whole genome shotgun (WGS) entry which is preliminary data.</text>
</comment>
<evidence type="ECO:0000256" key="4">
    <source>
        <dbReference type="ARBA" id="ARBA00022980"/>
    </source>
</evidence>
<evidence type="ECO:0000256" key="3">
    <source>
        <dbReference type="ARBA" id="ARBA00022946"/>
    </source>
</evidence>
<dbReference type="GO" id="GO:0005840">
    <property type="term" value="C:ribosome"/>
    <property type="evidence" value="ECO:0007669"/>
    <property type="project" value="UniProtKB-KW"/>
</dbReference>
<proteinExistence type="inferred from homology"/>
<dbReference type="EMBL" id="NNAY01002421">
    <property type="protein sequence ID" value="OXU21306.1"/>
    <property type="molecule type" value="Genomic_DNA"/>
</dbReference>
<evidence type="ECO:0008006" key="9">
    <source>
        <dbReference type="Google" id="ProtNLM"/>
    </source>
</evidence>
<dbReference type="STRING" id="543379.A0A232ESN6"/>
<evidence type="ECO:0000256" key="6">
    <source>
        <dbReference type="ARBA" id="ARBA00023274"/>
    </source>
</evidence>
<dbReference type="GO" id="GO:1990904">
    <property type="term" value="C:ribonucleoprotein complex"/>
    <property type="evidence" value="ECO:0007669"/>
    <property type="project" value="UniProtKB-KW"/>
</dbReference>
<reference evidence="7 8" key="1">
    <citation type="journal article" date="2017" name="Curr. Biol.">
        <title>The Evolution of Venom by Co-option of Single-Copy Genes.</title>
        <authorList>
            <person name="Martinson E.O."/>
            <person name="Mrinalini"/>
            <person name="Kelkar Y.D."/>
            <person name="Chang C.H."/>
            <person name="Werren J.H."/>
        </authorList>
    </citation>
    <scope>NUCLEOTIDE SEQUENCE [LARGE SCALE GENOMIC DNA]</scope>
    <source>
        <strain evidence="7 8">Alberta</strain>
        <tissue evidence="7">Whole body</tissue>
    </source>
</reference>
<protein>
    <recommendedName>
        <fullName evidence="9">28S ribosomal protein S24, mitochondrial</fullName>
    </recommendedName>
</protein>
<evidence type="ECO:0000313" key="7">
    <source>
        <dbReference type="EMBL" id="OXU21306.1"/>
    </source>
</evidence>
<dbReference type="GO" id="GO:0006412">
    <property type="term" value="P:translation"/>
    <property type="evidence" value="ECO:0007669"/>
    <property type="project" value="TreeGrafter"/>
</dbReference>
<keyword evidence="6" id="KW-0687">Ribonucleoprotein</keyword>
<keyword evidence="8" id="KW-1185">Reference proteome</keyword>
<keyword evidence="4" id="KW-0689">Ribosomal protein</keyword>
<dbReference type="PANTHER" id="PTHR21244:SF1">
    <property type="entry name" value="SMALL RIBOSOMAL SUBUNIT PROTEIN US3M"/>
    <property type="match status" value="1"/>
</dbReference>
<evidence type="ECO:0000256" key="1">
    <source>
        <dbReference type="ARBA" id="ARBA00004173"/>
    </source>
</evidence>
<dbReference type="AlphaFoldDB" id="A0A232ESN6"/>
<accession>A0A232ESN6</accession>
<comment type="similarity">
    <text evidence="2">Belongs to the universal ribosomal protein uS3 family.</text>
</comment>
<evidence type="ECO:0000256" key="5">
    <source>
        <dbReference type="ARBA" id="ARBA00023128"/>
    </source>
</evidence>
<sequence length="166" mass="19440">MALLMNISNVLMPKVGKSAIQRCIHISAALNKVQSGRYRVTLKKNRPLTYEMAYKPSDIAHKKSWNSWNTSNIVDGNRPMESAVEDMFIRRFMTGTWHGLFVSEIIIKRHHNMVRVAGIIQRNLDQRKIYFLTGYSEELMSYYLHCPVKIELQSVEKKEEVIYKYI</sequence>
<dbReference type="Pfam" id="PF14955">
    <property type="entry name" value="MRP-S24"/>
    <property type="match status" value="1"/>
</dbReference>
<name>A0A232ESN6_9HYME</name>
<dbReference type="InterPro" id="IPR026146">
    <property type="entry name" value="Ribosomal_uS3m"/>
</dbReference>
<keyword evidence="5" id="KW-0496">Mitochondrion</keyword>
<gene>
    <name evidence="7" type="ORF">TSAR_001508</name>
</gene>
<dbReference type="OrthoDB" id="5950413at2759"/>
<evidence type="ECO:0000313" key="8">
    <source>
        <dbReference type="Proteomes" id="UP000215335"/>
    </source>
</evidence>
<comment type="subcellular location">
    <subcellularLocation>
        <location evidence="1">Mitochondrion</location>
    </subcellularLocation>
</comment>
<dbReference type="Proteomes" id="UP000215335">
    <property type="component" value="Unassembled WGS sequence"/>
</dbReference>